<dbReference type="CDD" id="cd00684">
    <property type="entry name" value="Terpene_cyclase_plant_C1"/>
    <property type="match status" value="1"/>
</dbReference>
<sequence>MELIHPYPSCFHSVLCHRGMPTLTKQHIRVKQSRPINVICINSKAIEVHANQRRSANYHPTIWDPKHIESFSTPYTYELYGHTLEELKKEATSLLKSEREPSAQMKLIDSIQRLGVAYHFEEEIRDSIDHVHEAVMGDLYTTSLQFRLLREHGHSVSSDLFNKFKDRNGRFMDSLSKDATGLLSLYEASHLGMNSDDGLKEAKNFSIKHLVSLADKLDNNLAEQVKQSLQTPLYWRMPRLEARKFIDLYLVDDEMSLILSKLAKLDYNLVQSTHQQELKELTMWWRNSGFKENLSFSRDRLMENYLWAMGIIYEPRFSKSRKGLTKMVCILSAIDDMYDIYGSLDELERFTNAVNRWSIEAMEDLPEYMKLCYLAMFNFGNKVADDVLKDNGLNVLPYIKEEWTNLCRSYLLEAQWFYSGHTPTLEEYFRNACTSIGGPIAIFHAYVLLGFPVTENSLNCCKFGSETIYWSSLITRICDDLGTSKAEIARGDVPKSIQCYMFEEKVSEEQAYRHMKSLIISSWSNLNDTIARKSQPQSLVRMLLNMARTAQCIFQNGDGIGTSTRETKDILTSLIVKPIPIEQLYPSMMDSAHAWVDSVTFSSI</sequence>
<evidence type="ECO:0000313" key="7">
    <source>
        <dbReference type="EMBL" id="CAK9161366.1"/>
    </source>
</evidence>
<keyword evidence="3" id="KW-0460">Magnesium</keyword>
<dbReference type="Gene3D" id="1.50.10.130">
    <property type="entry name" value="Terpene synthase, N-terminal domain"/>
    <property type="match status" value="1"/>
</dbReference>
<dbReference type="InterPro" id="IPR005630">
    <property type="entry name" value="Terpene_synthase_metal-bd"/>
</dbReference>
<dbReference type="InterPro" id="IPR050148">
    <property type="entry name" value="Terpene_synthase-like"/>
</dbReference>
<dbReference type="InterPro" id="IPR008930">
    <property type="entry name" value="Terpenoid_cyclase/PrenylTrfase"/>
</dbReference>
<dbReference type="GO" id="GO:0006720">
    <property type="term" value="P:isoprenoid metabolic process"/>
    <property type="evidence" value="ECO:0007669"/>
    <property type="project" value="UniProtKB-ARBA"/>
</dbReference>
<keyword evidence="8" id="KW-1185">Reference proteome</keyword>
<comment type="caution">
    <text evidence="7">The sequence shown here is derived from an EMBL/GenBank/DDBJ whole genome shotgun (WGS) entry which is preliminary data.</text>
</comment>
<proteinExistence type="predicted"/>
<keyword evidence="4" id="KW-0456">Lyase</keyword>
<dbReference type="GO" id="GO:0016838">
    <property type="term" value="F:carbon-oxygen lyase activity, acting on phosphates"/>
    <property type="evidence" value="ECO:0007669"/>
    <property type="project" value="UniProtKB-ARBA"/>
</dbReference>
<dbReference type="PANTHER" id="PTHR31225:SF98">
    <property type="entry name" value="TERPENE SYNTHASE 9-RELATED"/>
    <property type="match status" value="1"/>
</dbReference>
<dbReference type="InterPro" id="IPR036965">
    <property type="entry name" value="Terpene_synth_N_sf"/>
</dbReference>
<dbReference type="InterPro" id="IPR044814">
    <property type="entry name" value="Terpene_cyclase_plant_C1"/>
</dbReference>
<evidence type="ECO:0000256" key="2">
    <source>
        <dbReference type="ARBA" id="ARBA00022723"/>
    </source>
</evidence>
<evidence type="ECO:0000256" key="3">
    <source>
        <dbReference type="ARBA" id="ARBA00022842"/>
    </source>
</evidence>
<dbReference type="SUPFAM" id="SSF48576">
    <property type="entry name" value="Terpenoid synthases"/>
    <property type="match status" value="1"/>
</dbReference>
<reference evidence="7 8" key="1">
    <citation type="submission" date="2024-02" db="EMBL/GenBank/DDBJ databases">
        <authorList>
            <person name="Vignale AGUSTIN F."/>
            <person name="Sosa J E."/>
            <person name="Modenutti C."/>
        </authorList>
    </citation>
    <scope>NUCLEOTIDE SEQUENCE [LARGE SCALE GENOMIC DNA]</scope>
</reference>
<dbReference type="PANTHER" id="PTHR31225">
    <property type="entry name" value="OS04G0344100 PROTEIN-RELATED"/>
    <property type="match status" value="1"/>
</dbReference>
<dbReference type="InterPro" id="IPR008949">
    <property type="entry name" value="Isoprenoid_synthase_dom_sf"/>
</dbReference>
<dbReference type="FunFam" id="1.10.600.10:FF:000007">
    <property type="entry name" value="Isoprene synthase, chloroplastic"/>
    <property type="match status" value="1"/>
</dbReference>
<feature type="domain" description="Terpene synthase N-terminal" evidence="5">
    <location>
        <begin position="63"/>
        <end position="229"/>
    </location>
</feature>
<dbReference type="SUPFAM" id="SSF48239">
    <property type="entry name" value="Terpenoid cyclases/Protein prenyltransferases"/>
    <property type="match status" value="1"/>
</dbReference>
<gene>
    <name evidence="7" type="ORF">ILEXP_LOCUS30164</name>
</gene>
<evidence type="ECO:0000259" key="5">
    <source>
        <dbReference type="Pfam" id="PF01397"/>
    </source>
</evidence>
<dbReference type="FunFam" id="1.50.10.130:FF:000001">
    <property type="entry name" value="Isoprene synthase, chloroplastic"/>
    <property type="match status" value="1"/>
</dbReference>
<feature type="domain" description="Terpene synthase metal-binding" evidence="6">
    <location>
        <begin position="287"/>
        <end position="524"/>
    </location>
</feature>
<dbReference type="Proteomes" id="UP001642360">
    <property type="component" value="Unassembled WGS sequence"/>
</dbReference>
<dbReference type="SFLD" id="SFLDS00005">
    <property type="entry name" value="Isoprenoid_Synthase_Type_I"/>
    <property type="match status" value="1"/>
</dbReference>
<evidence type="ECO:0000256" key="1">
    <source>
        <dbReference type="ARBA" id="ARBA00001946"/>
    </source>
</evidence>
<name>A0ABC8SZT0_9AQUA</name>
<comment type="cofactor">
    <cofactor evidence="1">
        <name>Mg(2+)</name>
        <dbReference type="ChEBI" id="CHEBI:18420"/>
    </cofactor>
</comment>
<dbReference type="Gene3D" id="1.10.600.10">
    <property type="entry name" value="Farnesyl Diphosphate Synthase"/>
    <property type="match status" value="1"/>
</dbReference>
<dbReference type="Pfam" id="PF01397">
    <property type="entry name" value="Terpene_synth"/>
    <property type="match status" value="1"/>
</dbReference>
<dbReference type="AlphaFoldDB" id="A0ABC8SZT0"/>
<keyword evidence="2" id="KW-0479">Metal-binding</keyword>
<dbReference type="SFLD" id="SFLDG01019">
    <property type="entry name" value="Terpene_Cyclase_Like_1_C_Termi"/>
    <property type="match status" value="1"/>
</dbReference>
<dbReference type="GO" id="GO:0046872">
    <property type="term" value="F:metal ion binding"/>
    <property type="evidence" value="ECO:0007669"/>
    <property type="project" value="UniProtKB-KW"/>
</dbReference>
<evidence type="ECO:0000313" key="8">
    <source>
        <dbReference type="Proteomes" id="UP001642360"/>
    </source>
</evidence>
<dbReference type="Pfam" id="PF03936">
    <property type="entry name" value="Terpene_synth_C"/>
    <property type="match status" value="1"/>
</dbReference>
<dbReference type="InterPro" id="IPR034741">
    <property type="entry name" value="Terpene_cyclase-like_1_C"/>
</dbReference>
<protein>
    <submittedName>
        <fullName evidence="7">Uncharacterized protein</fullName>
    </submittedName>
</protein>
<evidence type="ECO:0000259" key="6">
    <source>
        <dbReference type="Pfam" id="PF03936"/>
    </source>
</evidence>
<accession>A0ABC8SZT0</accession>
<dbReference type="EMBL" id="CAUOFW020003669">
    <property type="protein sequence ID" value="CAK9161366.1"/>
    <property type="molecule type" value="Genomic_DNA"/>
</dbReference>
<dbReference type="InterPro" id="IPR001906">
    <property type="entry name" value="Terpene_synth_N"/>
</dbReference>
<evidence type="ECO:0000256" key="4">
    <source>
        <dbReference type="ARBA" id="ARBA00023239"/>
    </source>
</evidence>
<organism evidence="7 8">
    <name type="scientific">Ilex paraguariensis</name>
    <name type="common">yerba mate</name>
    <dbReference type="NCBI Taxonomy" id="185542"/>
    <lineage>
        <taxon>Eukaryota</taxon>
        <taxon>Viridiplantae</taxon>
        <taxon>Streptophyta</taxon>
        <taxon>Embryophyta</taxon>
        <taxon>Tracheophyta</taxon>
        <taxon>Spermatophyta</taxon>
        <taxon>Magnoliopsida</taxon>
        <taxon>eudicotyledons</taxon>
        <taxon>Gunneridae</taxon>
        <taxon>Pentapetalae</taxon>
        <taxon>asterids</taxon>
        <taxon>campanulids</taxon>
        <taxon>Aquifoliales</taxon>
        <taxon>Aquifoliaceae</taxon>
        <taxon>Ilex</taxon>
    </lineage>
</organism>